<feature type="domain" description="LapB rubredoxin metal binding" evidence="3">
    <location>
        <begin position="7"/>
        <end position="34"/>
    </location>
</feature>
<dbReference type="GO" id="GO:0046872">
    <property type="term" value="F:metal ion binding"/>
    <property type="evidence" value="ECO:0007669"/>
    <property type="project" value="UniProtKB-KW"/>
</dbReference>
<evidence type="ECO:0000313" key="4">
    <source>
        <dbReference type="EMBL" id="RLE12694.1"/>
    </source>
</evidence>
<keyword evidence="1" id="KW-0479">Metal-binding</keyword>
<dbReference type="EMBL" id="QMQA01000146">
    <property type="protein sequence ID" value="RLE12694.1"/>
    <property type="molecule type" value="Genomic_DNA"/>
</dbReference>
<feature type="region of interest" description="Disordered" evidence="2">
    <location>
        <begin position="40"/>
        <end position="61"/>
    </location>
</feature>
<proteinExistence type="predicted"/>
<dbReference type="AlphaFoldDB" id="A0A662DA86"/>
<evidence type="ECO:0000256" key="1">
    <source>
        <dbReference type="ARBA" id="ARBA00022723"/>
    </source>
</evidence>
<comment type="caution">
    <text evidence="4">The sequence shown here is derived from an EMBL/GenBank/DDBJ whole genome shotgun (WGS) entry which is preliminary data.</text>
</comment>
<evidence type="ECO:0000259" key="3">
    <source>
        <dbReference type="Pfam" id="PF18073"/>
    </source>
</evidence>
<protein>
    <submittedName>
        <fullName evidence="4">DNA repair protein RadA</fullName>
    </submittedName>
</protein>
<accession>A0A662DA86</accession>
<gene>
    <name evidence="4" type="ORF">DRJ04_05705</name>
</gene>
<dbReference type="Proteomes" id="UP000280417">
    <property type="component" value="Unassembled WGS sequence"/>
</dbReference>
<dbReference type="InterPro" id="IPR041166">
    <property type="entry name" value="Rubredoxin_2"/>
</dbReference>
<feature type="non-terminal residue" evidence="4">
    <location>
        <position position="61"/>
    </location>
</feature>
<name>A0A662DA86_UNCAE</name>
<evidence type="ECO:0000256" key="2">
    <source>
        <dbReference type="SAM" id="MobiDB-lite"/>
    </source>
</evidence>
<reference evidence="4 5" key="1">
    <citation type="submission" date="2018-06" db="EMBL/GenBank/DDBJ databases">
        <title>Extensive metabolic versatility and redundancy in microbially diverse, dynamic hydrothermal sediments.</title>
        <authorList>
            <person name="Dombrowski N."/>
            <person name="Teske A."/>
            <person name="Baker B.J."/>
        </authorList>
    </citation>
    <scope>NUCLEOTIDE SEQUENCE [LARGE SCALE GENOMIC DNA]</scope>
    <source>
        <strain evidence="4">B3_G15</strain>
    </source>
</reference>
<organism evidence="4 5">
    <name type="scientific">Aerophobetes bacterium</name>
    <dbReference type="NCBI Taxonomy" id="2030807"/>
    <lineage>
        <taxon>Bacteria</taxon>
        <taxon>Candidatus Aerophobota</taxon>
    </lineage>
</organism>
<dbReference type="Pfam" id="PF18073">
    <property type="entry name" value="Zn_ribbon_LapB"/>
    <property type="match status" value="1"/>
</dbReference>
<sequence length="61" mass="6969">MVKKSRFVCKVCGYTTYKWIGRCPECGEWDCLVEEIVEERESRSSTSSLPSSPPQIVNEIP</sequence>
<evidence type="ECO:0000313" key="5">
    <source>
        <dbReference type="Proteomes" id="UP000280417"/>
    </source>
</evidence>